<gene>
    <name evidence="4" type="ORF">GCM10009613_15580</name>
</gene>
<organism evidence="4 5">
    <name type="scientific">Pseudonocardia kongjuensis</name>
    <dbReference type="NCBI Taxonomy" id="102227"/>
    <lineage>
        <taxon>Bacteria</taxon>
        <taxon>Bacillati</taxon>
        <taxon>Actinomycetota</taxon>
        <taxon>Actinomycetes</taxon>
        <taxon>Pseudonocardiales</taxon>
        <taxon>Pseudonocardiaceae</taxon>
        <taxon>Pseudonocardia</taxon>
    </lineage>
</organism>
<dbReference type="PANTHER" id="PTHR11475">
    <property type="entry name" value="OXIDASE/PEROXIDASE"/>
    <property type="match status" value="1"/>
</dbReference>
<dbReference type="GO" id="GO:0004601">
    <property type="term" value="F:peroxidase activity"/>
    <property type="evidence" value="ECO:0007669"/>
    <property type="project" value="UniProtKB-KW"/>
</dbReference>
<dbReference type="Pfam" id="PF03098">
    <property type="entry name" value="An_peroxidase"/>
    <property type="match status" value="1"/>
</dbReference>
<evidence type="ECO:0000313" key="5">
    <source>
        <dbReference type="Proteomes" id="UP001501414"/>
    </source>
</evidence>
<dbReference type="Proteomes" id="UP001501414">
    <property type="component" value="Unassembled WGS sequence"/>
</dbReference>
<keyword evidence="4" id="KW-0560">Oxidoreductase</keyword>
<dbReference type="SUPFAM" id="SSF48113">
    <property type="entry name" value="Heme-dependent peroxidases"/>
    <property type="match status" value="1"/>
</dbReference>
<reference evidence="5" key="1">
    <citation type="journal article" date="2019" name="Int. J. Syst. Evol. Microbiol.">
        <title>The Global Catalogue of Microorganisms (GCM) 10K type strain sequencing project: providing services to taxonomists for standard genome sequencing and annotation.</title>
        <authorList>
            <consortium name="The Broad Institute Genomics Platform"/>
            <consortium name="The Broad Institute Genome Sequencing Center for Infectious Disease"/>
            <person name="Wu L."/>
            <person name="Ma J."/>
        </authorList>
    </citation>
    <scope>NUCLEOTIDE SEQUENCE [LARGE SCALE GENOMIC DNA]</scope>
    <source>
        <strain evidence="5">JCM 11896</strain>
    </source>
</reference>
<evidence type="ECO:0000256" key="3">
    <source>
        <dbReference type="ARBA" id="ARBA00023180"/>
    </source>
</evidence>
<dbReference type="PROSITE" id="PS50292">
    <property type="entry name" value="PEROXIDASE_3"/>
    <property type="match status" value="1"/>
</dbReference>
<dbReference type="InterPro" id="IPR010255">
    <property type="entry name" value="Haem_peroxidase_sf"/>
</dbReference>
<evidence type="ECO:0000256" key="2">
    <source>
        <dbReference type="ARBA" id="ARBA00022525"/>
    </source>
</evidence>
<accession>A0ABP4IEW7</accession>
<keyword evidence="5" id="KW-1185">Reference proteome</keyword>
<dbReference type="InterPro" id="IPR019791">
    <property type="entry name" value="Haem_peroxidase_animal"/>
</dbReference>
<keyword evidence="2" id="KW-0964">Secreted</keyword>
<proteinExistence type="predicted"/>
<dbReference type="EMBL" id="BAAAJK010000006">
    <property type="protein sequence ID" value="GAA1384563.1"/>
    <property type="molecule type" value="Genomic_DNA"/>
</dbReference>
<dbReference type="PANTHER" id="PTHR11475:SF4">
    <property type="entry name" value="CHORION PEROXIDASE"/>
    <property type="match status" value="1"/>
</dbReference>
<name>A0ABP4IEW7_9PSEU</name>
<sequence>MQTMNENADGRRVITGMRHGGHAIVDKAPGADRAVEHGSVRLSEITQDAEIAKTDGIAGALALAGVSDFDYLFPALANDPAKLLPAETPQIAETTVAALNALGTAMIEQAPPSGPDAPIPPVHTYWGQFVDHDLTAATDNDSVIGIDVTPLTPMPPADVVSLLVNKRNPALNLDSLYGDGPFATPVPGGIAVPYRADDPAKFVLGTLAVTGGAAGALIPPVNDNERDLPRQDRVALIGDGRNDENLVVAQLHVAFLRFHNNAVDWVRANEPGHAGTGAVFARARDLTRWAYQWLTVHDYLDTVLDVGAVDRAIAGEDDPLGLLGRERTYMPLEFSVAAFRFGHSMVRGAYDWNRNFGFPGGFQERATLQQLFQFTGTGGFIGGATTLPDNWPIEWQRFVELDDLFPIRATRPIDTFLASPLEEMVNQLDGTSVPPDSDLGKLLVHLARRNLLRGFRLGIPTGQAIATALGITPLTVAELTDGLDPAIRTALESGGLVDRTPLWFYVLRESEVRNGGAALGPVGSRIVAETIVGQLRKDPRSYLNRDGWTPDDGVLLPDGGAVTSIAAFLRFAGVL</sequence>
<dbReference type="Gene3D" id="1.10.640.10">
    <property type="entry name" value="Haem peroxidase domain superfamily, animal type"/>
    <property type="match status" value="1"/>
</dbReference>
<dbReference type="CDD" id="cd09819">
    <property type="entry name" value="An_peroxidase_bacterial_1"/>
    <property type="match status" value="1"/>
</dbReference>
<keyword evidence="4" id="KW-0575">Peroxidase</keyword>
<evidence type="ECO:0000256" key="1">
    <source>
        <dbReference type="ARBA" id="ARBA00004613"/>
    </source>
</evidence>
<comment type="subcellular location">
    <subcellularLocation>
        <location evidence="1">Secreted</location>
    </subcellularLocation>
</comment>
<keyword evidence="3" id="KW-0325">Glycoprotein</keyword>
<protein>
    <submittedName>
        <fullName evidence="4">Heme peroxidase family protein</fullName>
    </submittedName>
</protein>
<evidence type="ECO:0000313" key="4">
    <source>
        <dbReference type="EMBL" id="GAA1384563.1"/>
    </source>
</evidence>
<dbReference type="InterPro" id="IPR037120">
    <property type="entry name" value="Haem_peroxidase_sf_animal"/>
</dbReference>
<comment type="caution">
    <text evidence="4">The sequence shown here is derived from an EMBL/GenBank/DDBJ whole genome shotgun (WGS) entry which is preliminary data.</text>
</comment>